<keyword evidence="2" id="KW-1185">Reference proteome</keyword>
<organism evidence="1 2">
    <name type="scientific">Nocardiopsis endophytica</name>
    <dbReference type="NCBI Taxonomy" id="3018445"/>
    <lineage>
        <taxon>Bacteria</taxon>
        <taxon>Bacillati</taxon>
        <taxon>Actinomycetota</taxon>
        <taxon>Actinomycetes</taxon>
        <taxon>Streptosporangiales</taxon>
        <taxon>Nocardiopsidaceae</taxon>
        <taxon>Nocardiopsis</taxon>
    </lineage>
</organism>
<name>A0ABT4U1H0_9ACTN</name>
<proteinExistence type="predicted"/>
<dbReference type="Proteomes" id="UP001527866">
    <property type="component" value="Unassembled WGS sequence"/>
</dbReference>
<evidence type="ECO:0000313" key="1">
    <source>
        <dbReference type="EMBL" id="MDA2810798.1"/>
    </source>
</evidence>
<dbReference type="EMBL" id="JAQFWQ010000019">
    <property type="protein sequence ID" value="MDA2810798.1"/>
    <property type="molecule type" value="Genomic_DNA"/>
</dbReference>
<sequence length="94" mass="10759">MNKAKRDLVLELVRSRYGERWRIRRTENLWIATALDHGADHAPTIVQPILDDFVRDLEDPPKRAGGPSMLQAPLFAERLRKLADGVYLDDTPPI</sequence>
<dbReference type="RefSeq" id="WP_270685131.1">
    <property type="nucleotide sequence ID" value="NZ_JAQFWQ010000019.1"/>
</dbReference>
<gene>
    <name evidence="1" type="ORF">O4J56_09145</name>
</gene>
<evidence type="ECO:0000313" key="2">
    <source>
        <dbReference type="Proteomes" id="UP001527866"/>
    </source>
</evidence>
<protein>
    <submittedName>
        <fullName evidence="1">Uncharacterized protein</fullName>
    </submittedName>
</protein>
<accession>A0ABT4U1H0</accession>
<comment type="caution">
    <text evidence="1">The sequence shown here is derived from an EMBL/GenBank/DDBJ whole genome shotgun (WGS) entry which is preliminary data.</text>
</comment>
<reference evidence="1 2" key="1">
    <citation type="submission" date="2023-01" db="EMBL/GenBank/DDBJ databases">
        <title>Draft genome sequence of Nocardiopsis sp. RSe5-2 isolated from halophytes.</title>
        <authorList>
            <person name="Duangmal K."/>
            <person name="Chantavorakit T."/>
        </authorList>
    </citation>
    <scope>NUCLEOTIDE SEQUENCE [LARGE SCALE GENOMIC DNA]</scope>
    <source>
        <strain evidence="1 2">RSe5-2</strain>
    </source>
</reference>